<dbReference type="GO" id="GO:0005634">
    <property type="term" value="C:nucleus"/>
    <property type="evidence" value="ECO:0007669"/>
    <property type="project" value="UniProtKB-SubCell"/>
</dbReference>
<keyword evidence="3" id="KW-0963">Cytoplasm</keyword>
<comment type="subcellular location">
    <subcellularLocation>
        <location evidence="2">Cytoplasm</location>
    </subcellularLocation>
    <subcellularLocation>
        <location evidence="1">Nucleus</location>
    </subcellularLocation>
</comment>
<dbReference type="Gramene" id="TraesCS2B02G401000.1">
    <property type="protein sequence ID" value="TraesCS2B02G401000.1"/>
    <property type="gene ID" value="TraesCS2B02G401000"/>
</dbReference>
<dbReference type="STRING" id="4565.A0A3B6CA25"/>
<feature type="signal peptide" evidence="6">
    <location>
        <begin position="1"/>
        <end position="21"/>
    </location>
</feature>
<name>A0A3B6CA25_WHEAT</name>
<feature type="chain" id="PRO_5017228255" evidence="6">
    <location>
        <begin position="22"/>
        <end position="347"/>
    </location>
</feature>
<dbReference type="AlphaFoldDB" id="A0A3B6CA25"/>
<dbReference type="Gramene" id="TraesCS2B03G1021100.1">
    <property type="protein sequence ID" value="TraesCS2B03G1021100.1.CDS"/>
    <property type="gene ID" value="TraesCS2B03G1021100"/>
</dbReference>
<evidence type="ECO:0000313" key="7">
    <source>
        <dbReference type="EnsemblPlants" id="TraesCS2B02G401000.1"/>
    </source>
</evidence>
<organism evidence="7">
    <name type="scientific">Triticum aestivum</name>
    <name type="common">Wheat</name>
    <dbReference type="NCBI Taxonomy" id="4565"/>
    <lineage>
        <taxon>Eukaryota</taxon>
        <taxon>Viridiplantae</taxon>
        <taxon>Streptophyta</taxon>
        <taxon>Embryophyta</taxon>
        <taxon>Tracheophyta</taxon>
        <taxon>Spermatophyta</taxon>
        <taxon>Magnoliopsida</taxon>
        <taxon>Liliopsida</taxon>
        <taxon>Poales</taxon>
        <taxon>Poaceae</taxon>
        <taxon>BOP clade</taxon>
        <taxon>Pooideae</taxon>
        <taxon>Triticodae</taxon>
        <taxon>Triticeae</taxon>
        <taxon>Triticinae</taxon>
        <taxon>Triticum</taxon>
    </lineage>
</organism>
<evidence type="ECO:0000256" key="4">
    <source>
        <dbReference type="ARBA" id="ARBA00023242"/>
    </source>
</evidence>
<evidence type="ECO:0000256" key="2">
    <source>
        <dbReference type="ARBA" id="ARBA00004496"/>
    </source>
</evidence>
<protein>
    <submittedName>
        <fullName evidence="7">Uncharacterized protein</fullName>
    </submittedName>
</protein>
<dbReference type="Gene3D" id="1.20.1250.20">
    <property type="entry name" value="MFS general substrate transporter like domains"/>
    <property type="match status" value="1"/>
</dbReference>
<dbReference type="OMA" id="RIGWEND"/>
<dbReference type="GO" id="GO:0005737">
    <property type="term" value="C:cytoplasm"/>
    <property type="evidence" value="ECO:0007669"/>
    <property type="project" value="UniProtKB-SubCell"/>
</dbReference>
<reference evidence="7" key="1">
    <citation type="submission" date="2018-08" db="EMBL/GenBank/DDBJ databases">
        <authorList>
            <person name="Rossello M."/>
        </authorList>
    </citation>
    <scope>NUCLEOTIDE SEQUENCE [LARGE SCALE GENOMIC DNA]</scope>
    <source>
        <strain evidence="7">cv. Chinese Spring</strain>
    </source>
</reference>
<proteinExistence type="predicted"/>
<feature type="compositionally biased region" description="Basic and acidic residues" evidence="5">
    <location>
        <begin position="327"/>
        <end position="336"/>
    </location>
</feature>
<evidence type="ECO:0000256" key="1">
    <source>
        <dbReference type="ARBA" id="ARBA00004123"/>
    </source>
</evidence>
<evidence type="ECO:0000256" key="3">
    <source>
        <dbReference type="ARBA" id="ARBA00022490"/>
    </source>
</evidence>
<evidence type="ECO:0000256" key="5">
    <source>
        <dbReference type="SAM" id="MobiDB-lite"/>
    </source>
</evidence>
<keyword evidence="8" id="KW-1185">Reference proteome</keyword>
<dbReference type="PANTHER" id="PTHR31250">
    <property type="entry name" value="IQ DOMAIN-CONTAINING PROTEIN IQM3"/>
    <property type="match status" value="1"/>
</dbReference>
<feature type="compositionally biased region" description="Basic and acidic residues" evidence="5">
    <location>
        <begin position="295"/>
        <end position="304"/>
    </location>
</feature>
<evidence type="ECO:0000256" key="6">
    <source>
        <dbReference type="SAM" id="SignalP"/>
    </source>
</evidence>
<sequence>MTRSFFFFFCETVLLFFPTNPAVLRSRHKLRGSPFLLACSPSWLSGAAPRRLPRPPAPCRLPPPNHAPMLPARPPPCFPPSQASIFATSPVVDLRAGLRAAAWSGSTQALTPSQASRHTRRGALPAAALAPAAVNAWSGAASMLSLLGAAVADSWLGRYRTIAASSVLYITWHKAELPWRAEEAPHPCLVPDNQQLRADVREDKQFQSLRSPMKKKGKFQHSRLLARGATSAAGRLVAENGTLKAIWPHSGHDRPTEEKFQEFKSFLNDNLVDITDVKMSPAEEDEEFWGSLKRIGSENDKSEDGPAAPEETGSLQTTQVVQTTSTETEKREQPVVAREKILQRRWL</sequence>
<reference evidence="7" key="2">
    <citation type="submission" date="2018-10" db="UniProtKB">
        <authorList>
            <consortium name="EnsemblPlants"/>
        </authorList>
    </citation>
    <scope>IDENTIFICATION</scope>
</reference>
<evidence type="ECO:0000313" key="8">
    <source>
        <dbReference type="Proteomes" id="UP000019116"/>
    </source>
</evidence>
<keyword evidence="6" id="KW-0732">Signal</keyword>
<dbReference type="PaxDb" id="4565-Traes_2BL_00A5A1BF2.2"/>
<feature type="region of interest" description="Disordered" evidence="5">
    <location>
        <begin position="293"/>
        <end position="336"/>
    </location>
</feature>
<keyword evidence="4" id="KW-0539">Nucleus</keyword>
<dbReference type="InterPro" id="IPR044159">
    <property type="entry name" value="IQM"/>
</dbReference>
<dbReference type="PANTHER" id="PTHR31250:SF14">
    <property type="entry name" value="IQ DOMAIN-CONTAINING PROTEIN IQM2"/>
    <property type="match status" value="1"/>
</dbReference>
<accession>A0A3B6CA25</accession>
<feature type="compositionally biased region" description="Low complexity" evidence="5">
    <location>
        <begin position="316"/>
        <end position="326"/>
    </location>
</feature>
<dbReference type="Proteomes" id="UP000019116">
    <property type="component" value="Chromosome 2B"/>
</dbReference>
<dbReference type="EnsemblPlants" id="TraesCS2B02G401000.1">
    <property type="protein sequence ID" value="TraesCS2B02G401000.1"/>
    <property type="gene ID" value="TraesCS2B02G401000"/>
</dbReference>
<dbReference type="InterPro" id="IPR036259">
    <property type="entry name" value="MFS_trans_sf"/>
</dbReference>